<gene>
    <name evidence="1" type="ORF">PVOR_05835</name>
</gene>
<dbReference type="Proteomes" id="UP000003094">
    <property type="component" value="Unassembled WGS sequence"/>
</dbReference>
<comment type="caution">
    <text evidence="1">The sequence shown here is derived from an EMBL/GenBank/DDBJ whole genome shotgun (WGS) entry which is preliminary data.</text>
</comment>
<reference evidence="1 2" key="1">
    <citation type="journal article" date="2010" name="BMC Genomics">
        <title>Genome sequence of the pattern forming Paenibacillus vortex bacterium reveals potential for thriving in complex environments.</title>
        <authorList>
            <person name="Sirota-Madi A."/>
            <person name="Olender T."/>
            <person name="Helman Y."/>
            <person name="Ingham C."/>
            <person name="Brainis I."/>
            <person name="Roth D."/>
            <person name="Hagi E."/>
            <person name="Brodsky L."/>
            <person name="Leshkowitz D."/>
            <person name="Galatenko V."/>
            <person name="Nikolaev V."/>
            <person name="Mugasimangalam R.C."/>
            <person name="Bransburg-Zabary S."/>
            <person name="Gutnick D.L."/>
            <person name="Lancet D."/>
            <person name="Ben-Jacob E."/>
        </authorList>
    </citation>
    <scope>NUCLEOTIDE SEQUENCE [LARGE SCALE GENOMIC DNA]</scope>
    <source>
        <strain evidence="1 2">V453</strain>
    </source>
</reference>
<proteinExistence type="predicted"/>
<accession>A0A2R9SZH4</accession>
<evidence type="ECO:0000313" key="2">
    <source>
        <dbReference type="Proteomes" id="UP000003094"/>
    </source>
</evidence>
<protein>
    <submittedName>
        <fullName evidence="1">Uncharacterized protein</fullName>
    </submittedName>
</protein>
<organism evidence="1 2">
    <name type="scientific">Paenibacillus vortex V453</name>
    <dbReference type="NCBI Taxonomy" id="715225"/>
    <lineage>
        <taxon>Bacteria</taxon>
        <taxon>Bacillati</taxon>
        <taxon>Bacillota</taxon>
        <taxon>Bacilli</taxon>
        <taxon>Bacillales</taxon>
        <taxon>Paenibacillaceae</taxon>
        <taxon>Paenibacillus</taxon>
    </lineage>
</organism>
<sequence length="36" mass="3873">MTAKPYQGKGSIIMTNIDSGVHQSKGIIGEILRSLE</sequence>
<dbReference type="EMBL" id="ADHJ01000012">
    <property type="protein sequence ID" value="EFU42737.1"/>
    <property type="molecule type" value="Genomic_DNA"/>
</dbReference>
<evidence type="ECO:0000313" key="1">
    <source>
        <dbReference type="EMBL" id="EFU42737.1"/>
    </source>
</evidence>
<keyword evidence="2" id="KW-1185">Reference proteome</keyword>
<dbReference type="KEGG" id="pvo:PVOR_05835"/>
<dbReference type="AlphaFoldDB" id="A0A2R9SZH4"/>
<name>A0A2R9SZH4_9BACL</name>